<sequence length="183" mass="19832">MVDGDKNDREVSESSKSDSPREENSLGAALETSLQAGLRSLADGLRNAVEGDTSGTAPSRTPSQPHPAADRKQTKQNQRADTGKHKRKKRTRESKSDECLLDTRVSDDTFIVTADMLGASLDDITVGMTPRTNELIIKKTGTVVGRVDLPLAAPEMKEAWFKNGILEVHLKSEDSEALTDSPS</sequence>
<comment type="caution">
    <text evidence="2">The sequence shown here is derived from an EMBL/GenBank/DDBJ whole genome shotgun (WGS) entry which is preliminary data.</text>
</comment>
<feature type="compositionally biased region" description="Basic and acidic residues" evidence="1">
    <location>
        <begin position="1"/>
        <end position="24"/>
    </location>
</feature>
<evidence type="ECO:0000313" key="2">
    <source>
        <dbReference type="EMBL" id="ELZ01633.1"/>
    </source>
</evidence>
<evidence type="ECO:0000256" key="1">
    <source>
        <dbReference type="SAM" id="MobiDB-lite"/>
    </source>
</evidence>
<feature type="compositionally biased region" description="Polar residues" evidence="1">
    <location>
        <begin position="53"/>
        <end position="63"/>
    </location>
</feature>
<organism evidence="2 3">
    <name type="scientific">Natrialba chahannaoensis JCM 10990</name>
    <dbReference type="NCBI Taxonomy" id="1227492"/>
    <lineage>
        <taxon>Archaea</taxon>
        <taxon>Methanobacteriati</taxon>
        <taxon>Methanobacteriota</taxon>
        <taxon>Stenosarchaea group</taxon>
        <taxon>Halobacteria</taxon>
        <taxon>Halobacteriales</taxon>
        <taxon>Natrialbaceae</taxon>
        <taxon>Natrialba</taxon>
    </lineage>
</organism>
<name>M0AUL3_9EURY</name>
<dbReference type="STRING" id="1227492.C482_06262"/>
<gene>
    <name evidence="2" type="ORF">C482_06262</name>
</gene>
<protein>
    <recommendedName>
        <fullName evidence="4">ArsA HSP20-like domain-containing protein</fullName>
    </recommendedName>
</protein>
<dbReference type="PATRIC" id="fig|1227492.4.peg.1210"/>
<dbReference type="EMBL" id="AOIN01000043">
    <property type="protein sequence ID" value="ELZ01633.1"/>
    <property type="molecule type" value="Genomic_DNA"/>
</dbReference>
<feature type="region of interest" description="Disordered" evidence="1">
    <location>
        <begin position="1"/>
        <end position="97"/>
    </location>
</feature>
<dbReference type="AlphaFoldDB" id="M0AUL3"/>
<keyword evidence="3" id="KW-1185">Reference proteome</keyword>
<accession>M0AUL3</accession>
<dbReference type="Proteomes" id="UP000011693">
    <property type="component" value="Unassembled WGS sequence"/>
</dbReference>
<dbReference type="SUPFAM" id="SSF49764">
    <property type="entry name" value="HSP20-like chaperones"/>
    <property type="match status" value="1"/>
</dbReference>
<evidence type="ECO:0000313" key="3">
    <source>
        <dbReference type="Proteomes" id="UP000011693"/>
    </source>
</evidence>
<reference evidence="2 3" key="1">
    <citation type="journal article" date="2014" name="PLoS Genet.">
        <title>Phylogenetically driven sequencing of extremely halophilic archaea reveals strategies for static and dynamic osmo-response.</title>
        <authorList>
            <person name="Becker E.A."/>
            <person name="Seitzer P.M."/>
            <person name="Tritt A."/>
            <person name="Larsen D."/>
            <person name="Krusor M."/>
            <person name="Yao A.I."/>
            <person name="Wu D."/>
            <person name="Madern D."/>
            <person name="Eisen J.A."/>
            <person name="Darling A.E."/>
            <person name="Facciotti M.T."/>
        </authorList>
    </citation>
    <scope>NUCLEOTIDE SEQUENCE [LARGE SCALE GENOMIC DNA]</scope>
    <source>
        <strain evidence="2 3">JCM 10990</strain>
    </source>
</reference>
<dbReference type="OrthoDB" id="169661at2157"/>
<dbReference type="RefSeq" id="WP_006166640.1">
    <property type="nucleotide sequence ID" value="NZ_AOIN01000043.1"/>
</dbReference>
<dbReference type="InterPro" id="IPR008978">
    <property type="entry name" value="HSP20-like_chaperone"/>
</dbReference>
<evidence type="ECO:0008006" key="4">
    <source>
        <dbReference type="Google" id="ProtNLM"/>
    </source>
</evidence>
<proteinExistence type="predicted"/>